<dbReference type="AlphaFoldDB" id="A0AAN7W870"/>
<keyword evidence="1" id="KW-0560">Oxidoreductase</keyword>
<dbReference type="InterPro" id="IPR050425">
    <property type="entry name" value="NAD(P)_dehydrat-like"/>
</dbReference>
<dbReference type="InterPro" id="IPR036291">
    <property type="entry name" value="NAD(P)-bd_dom_sf"/>
</dbReference>
<evidence type="ECO:0000313" key="5">
    <source>
        <dbReference type="Proteomes" id="UP001310594"/>
    </source>
</evidence>
<dbReference type="PANTHER" id="PTHR10366:SF562">
    <property type="entry name" value="ALDEHYDE REDUCTASE II (AFU_ORTHOLOGUE AFUA_1G11360)"/>
    <property type="match status" value="1"/>
</dbReference>
<reference evidence="4" key="1">
    <citation type="submission" date="2023-08" db="EMBL/GenBank/DDBJ databases">
        <title>Black Yeasts Isolated from many extreme environments.</title>
        <authorList>
            <person name="Coleine C."/>
            <person name="Stajich J.E."/>
            <person name="Selbmann L."/>
        </authorList>
    </citation>
    <scope>NUCLEOTIDE SEQUENCE</scope>
    <source>
        <strain evidence="4">CCFEE 5810</strain>
    </source>
</reference>
<feature type="domain" description="NAD(P)-binding" evidence="3">
    <location>
        <begin position="36"/>
        <end position="179"/>
    </location>
</feature>
<dbReference type="Pfam" id="PF13460">
    <property type="entry name" value="NAD_binding_10"/>
    <property type="match status" value="1"/>
</dbReference>
<evidence type="ECO:0000256" key="2">
    <source>
        <dbReference type="ARBA" id="ARBA00023445"/>
    </source>
</evidence>
<evidence type="ECO:0000259" key="3">
    <source>
        <dbReference type="Pfam" id="PF13460"/>
    </source>
</evidence>
<evidence type="ECO:0000256" key="1">
    <source>
        <dbReference type="ARBA" id="ARBA00023002"/>
    </source>
</evidence>
<comment type="similarity">
    <text evidence="2">Belongs to the NAD(P)-dependent epimerase/dehydratase family. Dihydroflavonol-4-reductase subfamily.</text>
</comment>
<dbReference type="GO" id="GO:0016616">
    <property type="term" value="F:oxidoreductase activity, acting on the CH-OH group of donors, NAD or NADP as acceptor"/>
    <property type="evidence" value="ECO:0007669"/>
    <property type="project" value="TreeGrafter"/>
</dbReference>
<dbReference type="SUPFAM" id="SSF51735">
    <property type="entry name" value="NAD(P)-binding Rossmann-fold domains"/>
    <property type="match status" value="1"/>
</dbReference>
<protein>
    <recommendedName>
        <fullName evidence="3">NAD(P)-binding domain-containing protein</fullName>
    </recommendedName>
</protein>
<gene>
    <name evidence="4" type="ORF">LTR97_007324</name>
</gene>
<sequence length="367" mass="39750">MSKSVLPQGSLILVCVDPFRLLHLMETVLMTANRTGANGSVGGAVSLQILKAGYHLRAVVRNEEKGGYLREGLKAQGYGEESVQVVLVPDMAAPGSLDEALKGCIAIAHVASDVSFAHNPNEVITPTLALLQSVLESAAKTASIKRFVYTSSTGVLPLLDQKVHLTPSSWVSSTIVDKAWSEPYGPENKATIYCASKYLSEKACWDFVRDRKPHFELNVVVPNSHVGAFLHPKLVGSLNGIVWGMWIGDEFAVSVSHMIVGLNGLINLEDSGLLHLAALTQSDVSGERLLGIGEVFTHDDLIDVMAKIDPDRKLPPKMGKDCPVAHATVDMERSFELTRRLGKAEWTGVEESVRQLVDSMAPYVQGE</sequence>
<dbReference type="PANTHER" id="PTHR10366">
    <property type="entry name" value="NAD DEPENDENT EPIMERASE/DEHYDRATASE"/>
    <property type="match status" value="1"/>
</dbReference>
<name>A0AAN7W870_9PEZI</name>
<comment type="caution">
    <text evidence="4">The sequence shown here is derived from an EMBL/GenBank/DDBJ whole genome shotgun (WGS) entry which is preliminary data.</text>
</comment>
<evidence type="ECO:0000313" key="4">
    <source>
        <dbReference type="EMBL" id="KAK5697189.1"/>
    </source>
</evidence>
<dbReference type="Gene3D" id="3.40.50.720">
    <property type="entry name" value="NAD(P)-binding Rossmann-like Domain"/>
    <property type="match status" value="1"/>
</dbReference>
<dbReference type="EMBL" id="JAVRQU010000011">
    <property type="protein sequence ID" value="KAK5697189.1"/>
    <property type="molecule type" value="Genomic_DNA"/>
</dbReference>
<accession>A0AAN7W870</accession>
<dbReference type="InterPro" id="IPR016040">
    <property type="entry name" value="NAD(P)-bd_dom"/>
</dbReference>
<dbReference type="Proteomes" id="UP001310594">
    <property type="component" value="Unassembled WGS sequence"/>
</dbReference>
<organism evidence="4 5">
    <name type="scientific">Elasticomyces elasticus</name>
    <dbReference type="NCBI Taxonomy" id="574655"/>
    <lineage>
        <taxon>Eukaryota</taxon>
        <taxon>Fungi</taxon>
        <taxon>Dikarya</taxon>
        <taxon>Ascomycota</taxon>
        <taxon>Pezizomycotina</taxon>
        <taxon>Dothideomycetes</taxon>
        <taxon>Dothideomycetidae</taxon>
        <taxon>Mycosphaerellales</taxon>
        <taxon>Teratosphaeriaceae</taxon>
        <taxon>Elasticomyces</taxon>
    </lineage>
</organism>
<proteinExistence type="inferred from homology"/>